<reference evidence="2" key="1">
    <citation type="submission" date="2018-11" db="EMBL/GenBank/DDBJ databases">
        <title>Proposal to divide the Flavobacteriaceae and reorganize its genera based on Amino Acid Identity values calculated from whole genome sequences.</title>
        <authorList>
            <person name="Nicholson A.C."/>
            <person name="Gulvik C.A."/>
            <person name="Whitney A.M."/>
            <person name="Humrighouse B.W."/>
            <person name="Bell M."/>
            <person name="Holmens B."/>
            <person name="Steigerwalt A."/>
            <person name="Villarma A."/>
            <person name="Sheth M."/>
            <person name="Batra D."/>
            <person name="Pryor J."/>
            <person name="Bernardet J.-F."/>
            <person name="Hugo C."/>
            <person name="Kampfer P."/>
            <person name="Newman J."/>
            <person name="Mcquiston J.R."/>
        </authorList>
    </citation>
    <scope>NUCLEOTIDE SEQUENCE [LARGE SCALE GENOMIC DNA]</scope>
    <source>
        <strain evidence="2">H3056</strain>
    </source>
</reference>
<organism evidence="1 2">
    <name type="scientific">Kaistella daneshvariae</name>
    <dbReference type="NCBI Taxonomy" id="2487074"/>
    <lineage>
        <taxon>Bacteria</taxon>
        <taxon>Pseudomonadati</taxon>
        <taxon>Bacteroidota</taxon>
        <taxon>Flavobacteriia</taxon>
        <taxon>Flavobacteriales</taxon>
        <taxon>Weeksellaceae</taxon>
        <taxon>Chryseobacterium group</taxon>
        <taxon>Kaistella</taxon>
    </lineage>
</organism>
<protein>
    <submittedName>
        <fullName evidence="1">Uncharacterized protein</fullName>
    </submittedName>
</protein>
<sequence>MGRFFIFEKLIILAASFLFVHSWHHISRGFLRISQIFIFENLVVLAASFLREKSGNVSREFFWN</sequence>
<evidence type="ECO:0000313" key="2">
    <source>
        <dbReference type="Proteomes" id="UP000270224"/>
    </source>
</evidence>
<dbReference type="Proteomes" id="UP000270224">
    <property type="component" value="Unassembled WGS sequence"/>
</dbReference>
<dbReference type="AlphaFoldDB" id="A0A3N0WXP0"/>
<evidence type="ECO:0000313" key="1">
    <source>
        <dbReference type="EMBL" id="ROI09888.1"/>
    </source>
</evidence>
<comment type="caution">
    <text evidence="1">The sequence shown here is derived from an EMBL/GenBank/DDBJ whole genome shotgun (WGS) entry which is preliminary data.</text>
</comment>
<gene>
    <name evidence="1" type="ORF">EGI11_03780</name>
</gene>
<dbReference type="EMBL" id="RJUG01000002">
    <property type="protein sequence ID" value="ROI09888.1"/>
    <property type="molecule type" value="Genomic_DNA"/>
</dbReference>
<accession>A0A3N0WXP0</accession>
<name>A0A3N0WXP0_9FLAO</name>
<proteinExistence type="predicted"/>